<keyword evidence="2" id="KW-0812">Transmembrane</keyword>
<dbReference type="EnsemblFungi" id="EJT77734">
    <property type="protein sequence ID" value="EJT77734"/>
    <property type="gene ID" value="GGTG_02839"/>
</dbReference>
<keyword evidence="2" id="KW-0472">Membrane</keyword>
<dbReference type="GO" id="GO:0003824">
    <property type="term" value="F:catalytic activity"/>
    <property type="evidence" value="ECO:0007669"/>
    <property type="project" value="InterPro"/>
</dbReference>
<dbReference type="AlphaFoldDB" id="J3NNI3"/>
<dbReference type="PANTHER" id="PTHR14237:SF23">
    <property type="entry name" value="MOSC DOMAIN PROTEIN (AFU_ORTHOLOGUE AFUA_7G05900)"/>
    <property type="match status" value="1"/>
</dbReference>
<protein>
    <submittedName>
        <fullName evidence="4">MOSC domain-containing protein</fullName>
    </submittedName>
</protein>
<dbReference type="HOGENOM" id="CLU_028286_7_0_1"/>
<feature type="transmembrane region" description="Helical" evidence="2">
    <location>
        <begin position="20"/>
        <end position="38"/>
    </location>
</feature>
<dbReference type="SUPFAM" id="SSF50800">
    <property type="entry name" value="PK beta-barrel domain-like"/>
    <property type="match status" value="1"/>
</dbReference>
<dbReference type="InterPro" id="IPR005302">
    <property type="entry name" value="MoCF_Sase_C"/>
</dbReference>
<feature type="domain" description="MOSC" evidence="3">
    <location>
        <begin position="284"/>
        <end position="451"/>
    </location>
</feature>
<dbReference type="RefSeq" id="XP_009218879.1">
    <property type="nucleotide sequence ID" value="XM_009220615.1"/>
</dbReference>
<dbReference type="eggNOG" id="KOG2362">
    <property type="taxonomic scope" value="Eukaryota"/>
</dbReference>
<reference evidence="5" key="4">
    <citation type="journal article" date="2015" name="G3 (Bethesda)">
        <title>Genome sequences of three phytopathogenic species of the Magnaporthaceae family of fungi.</title>
        <authorList>
            <person name="Okagaki L.H."/>
            <person name="Nunes C.C."/>
            <person name="Sailsbery J."/>
            <person name="Clay B."/>
            <person name="Brown D."/>
            <person name="John T."/>
            <person name="Oh Y."/>
            <person name="Young N."/>
            <person name="Fitzgerald M."/>
            <person name="Haas B.J."/>
            <person name="Zeng Q."/>
            <person name="Young S."/>
            <person name="Adiconis X."/>
            <person name="Fan L."/>
            <person name="Levin J.Z."/>
            <person name="Mitchell T.K."/>
            <person name="Okubara P.A."/>
            <person name="Farman M.L."/>
            <person name="Kohn L.M."/>
            <person name="Birren B."/>
            <person name="Ma L.-J."/>
            <person name="Dean R.A."/>
        </authorList>
    </citation>
    <scope>NUCLEOTIDE SEQUENCE</scope>
    <source>
        <strain evidence="5">R3-111a-1</strain>
    </source>
</reference>
<reference evidence="6" key="1">
    <citation type="submission" date="2010-07" db="EMBL/GenBank/DDBJ databases">
        <title>The genome sequence of Gaeumannomyces graminis var. tritici strain R3-111a-1.</title>
        <authorList>
            <consortium name="The Broad Institute Genome Sequencing Platform"/>
            <person name="Ma L.-J."/>
            <person name="Dead R."/>
            <person name="Young S."/>
            <person name="Zeng Q."/>
            <person name="Koehrsen M."/>
            <person name="Alvarado L."/>
            <person name="Berlin A."/>
            <person name="Chapman S.B."/>
            <person name="Chen Z."/>
            <person name="Freedman E."/>
            <person name="Gellesch M."/>
            <person name="Goldberg J."/>
            <person name="Griggs A."/>
            <person name="Gujja S."/>
            <person name="Heilman E.R."/>
            <person name="Heiman D."/>
            <person name="Hepburn T."/>
            <person name="Howarth C."/>
            <person name="Jen D."/>
            <person name="Larson L."/>
            <person name="Mehta T."/>
            <person name="Neiman D."/>
            <person name="Pearson M."/>
            <person name="Roberts A."/>
            <person name="Saif S."/>
            <person name="Shea T."/>
            <person name="Shenoy N."/>
            <person name="Sisk P."/>
            <person name="Stolte C."/>
            <person name="Sykes S."/>
            <person name="Walk T."/>
            <person name="White J."/>
            <person name="Yandava C."/>
            <person name="Haas B."/>
            <person name="Nusbaum C."/>
            <person name="Birren B."/>
        </authorList>
    </citation>
    <scope>NUCLEOTIDE SEQUENCE [LARGE SCALE GENOMIC DNA]</scope>
    <source>
        <strain evidence="6">R3-111a-1</strain>
    </source>
</reference>
<dbReference type="GO" id="GO:0030151">
    <property type="term" value="F:molybdenum ion binding"/>
    <property type="evidence" value="ECO:0007669"/>
    <property type="project" value="InterPro"/>
</dbReference>
<dbReference type="InterPro" id="IPR011037">
    <property type="entry name" value="Pyrv_Knase-like_insert_dom_sf"/>
</dbReference>
<keyword evidence="2" id="KW-1133">Transmembrane helix</keyword>
<accession>J3NNI3</accession>
<reference evidence="5" key="5">
    <citation type="submission" date="2018-04" db="UniProtKB">
        <authorList>
            <consortium name="EnsemblFungi"/>
        </authorList>
    </citation>
    <scope>IDENTIFICATION</scope>
    <source>
        <strain evidence="5">R3-111a-1</strain>
    </source>
</reference>
<reference evidence="4" key="2">
    <citation type="submission" date="2010-07" db="EMBL/GenBank/DDBJ databases">
        <authorList>
            <consortium name="The Broad Institute Genome Sequencing Platform"/>
            <consortium name="Broad Institute Genome Sequencing Center for Infectious Disease"/>
            <person name="Ma L.-J."/>
            <person name="Dead R."/>
            <person name="Young S."/>
            <person name="Zeng Q."/>
            <person name="Koehrsen M."/>
            <person name="Alvarado L."/>
            <person name="Berlin A."/>
            <person name="Chapman S.B."/>
            <person name="Chen Z."/>
            <person name="Freedman E."/>
            <person name="Gellesch M."/>
            <person name="Goldberg J."/>
            <person name="Griggs A."/>
            <person name="Gujja S."/>
            <person name="Heilman E.R."/>
            <person name="Heiman D."/>
            <person name="Hepburn T."/>
            <person name="Howarth C."/>
            <person name="Jen D."/>
            <person name="Larson L."/>
            <person name="Mehta T."/>
            <person name="Neiman D."/>
            <person name="Pearson M."/>
            <person name="Roberts A."/>
            <person name="Saif S."/>
            <person name="Shea T."/>
            <person name="Shenoy N."/>
            <person name="Sisk P."/>
            <person name="Stolte C."/>
            <person name="Sykes S."/>
            <person name="Walk T."/>
            <person name="White J."/>
            <person name="Yandava C."/>
            <person name="Haas B."/>
            <person name="Nusbaum C."/>
            <person name="Birren B."/>
        </authorList>
    </citation>
    <scope>NUCLEOTIDE SEQUENCE</scope>
    <source>
        <strain evidence="4">R3-111a-1</strain>
    </source>
</reference>
<dbReference type="EMBL" id="GL385396">
    <property type="protein sequence ID" value="EJT77734.1"/>
    <property type="molecule type" value="Genomic_DNA"/>
</dbReference>
<gene>
    <name evidence="5" type="primary">20343297</name>
    <name evidence="4" type="ORF">GGTG_02839</name>
</gene>
<evidence type="ECO:0000313" key="6">
    <source>
        <dbReference type="Proteomes" id="UP000006039"/>
    </source>
</evidence>
<feature type="region of interest" description="Disordered" evidence="1">
    <location>
        <begin position="61"/>
        <end position="87"/>
    </location>
</feature>
<reference evidence="4" key="3">
    <citation type="submission" date="2010-09" db="EMBL/GenBank/DDBJ databases">
        <title>Annotation of Gaeumannomyces graminis var. tritici R3-111a-1.</title>
        <authorList>
            <consortium name="The Broad Institute Genome Sequencing Platform"/>
            <person name="Ma L.-J."/>
            <person name="Dead R."/>
            <person name="Young S.K."/>
            <person name="Zeng Q."/>
            <person name="Gargeya S."/>
            <person name="Fitzgerald M."/>
            <person name="Haas B."/>
            <person name="Abouelleil A."/>
            <person name="Alvarado L."/>
            <person name="Arachchi H.M."/>
            <person name="Berlin A."/>
            <person name="Brown A."/>
            <person name="Chapman S.B."/>
            <person name="Chen Z."/>
            <person name="Dunbar C."/>
            <person name="Freedman E."/>
            <person name="Gearin G."/>
            <person name="Gellesch M."/>
            <person name="Goldberg J."/>
            <person name="Griggs A."/>
            <person name="Gujja S."/>
            <person name="Heiman D."/>
            <person name="Howarth C."/>
            <person name="Larson L."/>
            <person name="Lui A."/>
            <person name="MacDonald P.J.P."/>
            <person name="Mehta T."/>
            <person name="Montmayeur A."/>
            <person name="Murphy C."/>
            <person name="Neiman D."/>
            <person name="Pearson M."/>
            <person name="Priest M."/>
            <person name="Roberts A."/>
            <person name="Saif S."/>
            <person name="Shea T."/>
            <person name="Shenoy N."/>
            <person name="Sisk P."/>
            <person name="Stolte C."/>
            <person name="Sykes S."/>
            <person name="Yandava C."/>
            <person name="Wortman J."/>
            <person name="Nusbaum C."/>
            <person name="Birren B."/>
        </authorList>
    </citation>
    <scope>NUCLEOTIDE SEQUENCE</scope>
    <source>
        <strain evidence="4">R3-111a-1</strain>
    </source>
</reference>
<dbReference type="InterPro" id="IPR005303">
    <property type="entry name" value="MOCOS_middle"/>
</dbReference>
<dbReference type="PROSITE" id="PS51340">
    <property type="entry name" value="MOSC"/>
    <property type="match status" value="1"/>
</dbReference>
<dbReference type="Pfam" id="PF03476">
    <property type="entry name" value="MOSC_N"/>
    <property type="match status" value="1"/>
</dbReference>
<dbReference type="OrthoDB" id="17255at2759"/>
<evidence type="ECO:0000259" key="3">
    <source>
        <dbReference type="PROSITE" id="PS51340"/>
    </source>
</evidence>
<dbReference type="PANTHER" id="PTHR14237">
    <property type="entry name" value="MOLYBDOPTERIN COFACTOR SULFURASE MOSC"/>
    <property type="match status" value="1"/>
</dbReference>
<evidence type="ECO:0000313" key="4">
    <source>
        <dbReference type="EMBL" id="EJT77734.1"/>
    </source>
</evidence>
<name>J3NNI3_GAET3</name>
<keyword evidence="6" id="KW-1185">Reference proteome</keyword>
<dbReference type="GO" id="GO:0030170">
    <property type="term" value="F:pyridoxal phosphate binding"/>
    <property type="evidence" value="ECO:0007669"/>
    <property type="project" value="InterPro"/>
</dbReference>
<dbReference type="VEuPathDB" id="FungiDB:GGTG_02839"/>
<dbReference type="STRING" id="644352.J3NNI3"/>
<dbReference type="GeneID" id="20343297"/>
<dbReference type="Pfam" id="PF03473">
    <property type="entry name" value="MOSC"/>
    <property type="match status" value="1"/>
</dbReference>
<evidence type="ECO:0000256" key="2">
    <source>
        <dbReference type="SAM" id="Phobius"/>
    </source>
</evidence>
<organism evidence="4">
    <name type="scientific">Gaeumannomyces tritici (strain R3-111a-1)</name>
    <name type="common">Wheat and barley take-all root rot fungus</name>
    <name type="synonym">Gaeumannomyces graminis var. tritici</name>
    <dbReference type="NCBI Taxonomy" id="644352"/>
    <lineage>
        <taxon>Eukaryota</taxon>
        <taxon>Fungi</taxon>
        <taxon>Dikarya</taxon>
        <taxon>Ascomycota</taxon>
        <taxon>Pezizomycotina</taxon>
        <taxon>Sordariomycetes</taxon>
        <taxon>Sordariomycetidae</taxon>
        <taxon>Magnaporthales</taxon>
        <taxon>Magnaporthaceae</taxon>
        <taxon>Gaeumannomyces</taxon>
    </lineage>
</organism>
<feature type="compositionally biased region" description="Low complexity" evidence="1">
    <location>
        <begin position="71"/>
        <end position="83"/>
    </location>
</feature>
<proteinExistence type="predicted"/>
<evidence type="ECO:0000256" key="1">
    <source>
        <dbReference type="SAM" id="MobiDB-lite"/>
    </source>
</evidence>
<sequence>MEANSTIGPGIIWHQDPATVSILVLTVIAFLVPMIYVYPPFPPRESDALFETHYKVGLHPSPAKPGLAGAQQQDPQQQQQQQQARPGVPGRIQSLWIYPLKSCRGIELDKSRVVPAGLEFDRLYTLAQLRSPFPVALDAPEADRAAHSWHFVTQRQFPRLATVEVELWRPDLVKCQRRGFASGDAFLIVRFPWREAGWRGALAWVAAKALRGRDGRPEREVMLPVDFPSAAEIEAKGYKYEQVKIWNDTVTALNMESELPEELQLYLGVSNKLGLFRIDPSHLREVYRGAPDRETAGYQPVTGFQDAFPLHLLSLSSVQDLEDKLEKDENLSRLDARRFRANIIINGTPAYEEEKWKAIRFLPEPDTPLDPVDFHVSCRTVRCKLPNVDQDLGVRHAVEPDKSLRRHRNVDEGAPLSGCLGMQMTPTFKKAGGRVLEMESTVAIGMSVKVLETGPHRYVKQ</sequence>
<dbReference type="Proteomes" id="UP000006039">
    <property type="component" value="Unassembled WGS sequence"/>
</dbReference>
<evidence type="ECO:0000313" key="5">
    <source>
        <dbReference type="EnsemblFungi" id="EJT77734"/>
    </source>
</evidence>